<evidence type="ECO:0000259" key="2">
    <source>
        <dbReference type="Pfam" id="PF03781"/>
    </source>
</evidence>
<feature type="transmembrane region" description="Helical" evidence="1">
    <location>
        <begin position="32"/>
        <end position="53"/>
    </location>
</feature>
<accession>A0A1I1NFA3</accession>
<dbReference type="Pfam" id="PF03781">
    <property type="entry name" value="FGE-sulfatase"/>
    <property type="match status" value="1"/>
</dbReference>
<dbReference type="EMBL" id="FOKV01000029">
    <property type="protein sequence ID" value="SFC95942.1"/>
    <property type="molecule type" value="Genomic_DNA"/>
</dbReference>
<keyword evidence="1" id="KW-0812">Transmembrane</keyword>
<dbReference type="Proteomes" id="UP000199438">
    <property type="component" value="Unassembled WGS sequence"/>
</dbReference>
<dbReference type="InterPro" id="IPR005532">
    <property type="entry name" value="SUMF_dom"/>
</dbReference>
<dbReference type="AlphaFoldDB" id="A0A1I1NFA3"/>
<gene>
    <name evidence="3" type="ORF">SAMN04487907_1291</name>
</gene>
<keyword evidence="4" id="KW-1185">Reference proteome</keyword>
<dbReference type="InterPro" id="IPR042095">
    <property type="entry name" value="SUMF_sf"/>
</dbReference>
<feature type="domain" description="Sulfatase-modifying factor enzyme-like" evidence="2">
    <location>
        <begin position="63"/>
        <end position="217"/>
    </location>
</feature>
<sequence length="269" mass="31843">RAIRKFLLFLLETVISDKTKKPKRYSRYPQTLAIIMKKILVTILVFILTSTLVKSQEILVAPPGTIFLEDSLYIDKAPVTNKMFLEYLTAKHFLRRKGFNSFSEFHESTDQKFDKIITLYPSFLKNLKKEKSLLTKKGYFENIKYEYSPVLRISKEQAKDFCTWRTEMVEYLWLNMDKPVTQSIQYRLPRKDELILAQKIFSKRKIFKFDNGRNPTKFKTDKKISDFIKYNISEFTISEEIFGDNWKGISPIDFPNEVTGFRCVCEIQP</sequence>
<protein>
    <submittedName>
        <fullName evidence="3">Sulfatase-modifying factor enzyme 1</fullName>
    </submittedName>
</protein>
<reference evidence="4" key="1">
    <citation type="submission" date="2016-10" db="EMBL/GenBank/DDBJ databases">
        <authorList>
            <person name="Varghese N."/>
            <person name="Submissions S."/>
        </authorList>
    </citation>
    <scope>NUCLEOTIDE SEQUENCE [LARGE SCALE GENOMIC DNA]</scope>
    <source>
        <strain evidence="4">DSM 24499</strain>
    </source>
</reference>
<dbReference type="STRING" id="1334022.SAMN04487907_1291"/>
<keyword evidence="1" id="KW-1133">Transmembrane helix</keyword>
<keyword evidence="1" id="KW-0472">Membrane</keyword>
<proteinExistence type="predicted"/>
<dbReference type="SUPFAM" id="SSF56436">
    <property type="entry name" value="C-type lectin-like"/>
    <property type="match status" value="1"/>
</dbReference>
<feature type="non-terminal residue" evidence="3">
    <location>
        <position position="1"/>
    </location>
</feature>
<evidence type="ECO:0000313" key="4">
    <source>
        <dbReference type="Proteomes" id="UP000199438"/>
    </source>
</evidence>
<dbReference type="RefSeq" id="WP_092545203.1">
    <property type="nucleotide sequence ID" value="NZ_FOKV01000029.1"/>
</dbReference>
<evidence type="ECO:0000313" key="3">
    <source>
        <dbReference type="EMBL" id="SFC95942.1"/>
    </source>
</evidence>
<dbReference type="Gene3D" id="3.90.1580.10">
    <property type="entry name" value="paralog of FGE (formylglycine-generating enzyme)"/>
    <property type="match status" value="1"/>
</dbReference>
<dbReference type="InterPro" id="IPR016187">
    <property type="entry name" value="CTDL_fold"/>
</dbReference>
<organism evidence="3 4">
    <name type="scientific">Zunongwangia mangrovi</name>
    <dbReference type="NCBI Taxonomy" id="1334022"/>
    <lineage>
        <taxon>Bacteria</taxon>
        <taxon>Pseudomonadati</taxon>
        <taxon>Bacteroidota</taxon>
        <taxon>Flavobacteriia</taxon>
        <taxon>Flavobacteriales</taxon>
        <taxon>Flavobacteriaceae</taxon>
        <taxon>Zunongwangia</taxon>
    </lineage>
</organism>
<name>A0A1I1NFA3_9FLAO</name>
<evidence type="ECO:0000256" key="1">
    <source>
        <dbReference type="SAM" id="Phobius"/>
    </source>
</evidence>